<protein>
    <recommendedName>
        <fullName evidence="9">Glycosyltransferase</fullName>
        <ecNumber evidence="9">2.4.1.-</ecNumber>
    </recommendedName>
</protein>
<reference evidence="10" key="1">
    <citation type="submission" date="2020-06" db="EMBL/GenBank/DDBJ databases">
        <authorList>
            <person name="Li T."/>
            <person name="Hu X."/>
            <person name="Zhang T."/>
            <person name="Song X."/>
            <person name="Zhang H."/>
            <person name="Dai N."/>
            <person name="Sheng W."/>
            <person name="Hou X."/>
            <person name="Wei L."/>
        </authorList>
    </citation>
    <scope>NUCLEOTIDE SEQUENCE</scope>
    <source>
        <strain evidence="10">KEN1</strain>
        <tissue evidence="10">Leaf</tissue>
    </source>
</reference>
<dbReference type="InterPro" id="IPR002213">
    <property type="entry name" value="UDP_glucos_trans"/>
</dbReference>
<comment type="pathway">
    <text evidence="1">Pigment biosynthesis; anthocyanin biosynthesis.</text>
</comment>
<dbReference type="EMBL" id="JACGWN010000004">
    <property type="protein sequence ID" value="KAL0453349.1"/>
    <property type="molecule type" value="Genomic_DNA"/>
</dbReference>
<evidence type="ECO:0000256" key="1">
    <source>
        <dbReference type="ARBA" id="ARBA00004935"/>
    </source>
</evidence>
<gene>
    <name evidence="10" type="ORF">Slati_1313000</name>
</gene>
<evidence type="ECO:0000256" key="9">
    <source>
        <dbReference type="RuleBase" id="RU362057"/>
    </source>
</evidence>
<dbReference type="GO" id="GO:0080043">
    <property type="term" value="F:quercetin 3-O-glucosyltransferase activity"/>
    <property type="evidence" value="ECO:0007669"/>
    <property type="project" value="TreeGrafter"/>
</dbReference>
<dbReference type="FunFam" id="3.40.50.2000:FF:000057">
    <property type="entry name" value="Glycosyltransferase"/>
    <property type="match status" value="1"/>
</dbReference>
<dbReference type="CDD" id="cd03784">
    <property type="entry name" value="GT1_Gtf-like"/>
    <property type="match status" value="1"/>
</dbReference>
<comment type="catalytic activity">
    <reaction evidence="6">
        <text>an anthocyanidin 3-O-beta-D-glucoside + UDP-alpha-D-glucose = an anthocyanidin 3,5-di-O-beta-D-glucoside + UDP + 2 H(+)</text>
        <dbReference type="Rhea" id="RHEA:35423"/>
        <dbReference type="ChEBI" id="CHEBI:15378"/>
        <dbReference type="ChEBI" id="CHEBI:16307"/>
        <dbReference type="ChEBI" id="CHEBI:57503"/>
        <dbReference type="ChEBI" id="CHEBI:58223"/>
        <dbReference type="ChEBI" id="CHEBI:58885"/>
        <dbReference type="EC" id="2.4.1.298"/>
    </reaction>
</comment>
<dbReference type="GO" id="GO:0102816">
    <property type="term" value="F:UDP-D-glucose:delphinidin 3-O-glucosyl-5-O-caffeoylglucoside -O-beta-D-glucosyltransferase activity"/>
    <property type="evidence" value="ECO:0007669"/>
    <property type="project" value="UniProtKB-EC"/>
</dbReference>
<evidence type="ECO:0000256" key="2">
    <source>
        <dbReference type="ARBA" id="ARBA00009995"/>
    </source>
</evidence>
<dbReference type="SUPFAM" id="SSF53756">
    <property type="entry name" value="UDP-Glycosyltransferase/glycogen phosphorylase"/>
    <property type="match status" value="1"/>
</dbReference>
<evidence type="ECO:0000256" key="8">
    <source>
        <dbReference type="RuleBase" id="RU003718"/>
    </source>
</evidence>
<proteinExistence type="inferred from homology"/>
<dbReference type="PROSITE" id="PS00375">
    <property type="entry name" value="UDPGT"/>
    <property type="match status" value="1"/>
</dbReference>
<comment type="caution">
    <text evidence="10">The sequence shown here is derived from an EMBL/GenBank/DDBJ whole genome shotgun (WGS) entry which is preliminary data.</text>
</comment>
<keyword evidence="5" id="KW-0732">Signal</keyword>
<accession>A0AAW2XH15</accession>
<evidence type="ECO:0000256" key="4">
    <source>
        <dbReference type="ARBA" id="ARBA00022679"/>
    </source>
</evidence>
<evidence type="ECO:0000256" key="6">
    <source>
        <dbReference type="ARBA" id="ARBA00050360"/>
    </source>
</evidence>
<reference evidence="10" key="2">
    <citation type="journal article" date="2024" name="Plant">
        <title>Genomic evolution and insights into agronomic trait innovations of Sesamum species.</title>
        <authorList>
            <person name="Miao H."/>
            <person name="Wang L."/>
            <person name="Qu L."/>
            <person name="Liu H."/>
            <person name="Sun Y."/>
            <person name="Le M."/>
            <person name="Wang Q."/>
            <person name="Wei S."/>
            <person name="Zheng Y."/>
            <person name="Lin W."/>
            <person name="Duan Y."/>
            <person name="Cao H."/>
            <person name="Xiong S."/>
            <person name="Wang X."/>
            <person name="Wei L."/>
            <person name="Li C."/>
            <person name="Ma Q."/>
            <person name="Ju M."/>
            <person name="Zhao R."/>
            <person name="Li G."/>
            <person name="Mu C."/>
            <person name="Tian Q."/>
            <person name="Mei H."/>
            <person name="Zhang T."/>
            <person name="Gao T."/>
            <person name="Zhang H."/>
        </authorList>
    </citation>
    <scope>NUCLEOTIDE SEQUENCE</scope>
    <source>
        <strain evidence="10">KEN1</strain>
    </source>
</reference>
<organism evidence="10">
    <name type="scientific">Sesamum latifolium</name>
    <dbReference type="NCBI Taxonomy" id="2727402"/>
    <lineage>
        <taxon>Eukaryota</taxon>
        <taxon>Viridiplantae</taxon>
        <taxon>Streptophyta</taxon>
        <taxon>Embryophyta</taxon>
        <taxon>Tracheophyta</taxon>
        <taxon>Spermatophyta</taxon>
        <taxon>Magnoliopsida</taxon>
        <taxon>eudicotyledons</taxon>
        <taxon>Gunneridae</taxon>
        <taxon>Pentapetalae</taxon>
        <taxon>asterids</taxon>
        <taxon>lamiids</taxon>
        <taxon>Lamiales</taxon>
        <taxon>Pedaliaceae</taxon>
        <taxon>Sesamum</taxon>
    </lineage>
</organism>
<sequence>MDTKKANANETAHCLILPYPIQGHINPMLQFAKRLSHKRLKITLALTRFILKTIKGLAGGSISIGSISDGFDEGGRAQANTHEDYIVRFQQVGRETLVELLQALADSGSPVDCVVYDPFIPWVLDLAKGSGLVAAAFFTQSCAVDCIYHRVYCGELKVPVRGSEVVVVPGLPPLRPDEMPSFIYVHGSYPSAFEMVTGQFQNICKADWIFVNTFYKLEEEAIKWMSRKWQVKAIGPTMPSMYLDKRLQDDKGYDINVFKPTTEVCINWLSKKQPKSVIYVSFGSLAQLRAKQTAELAWALTTLNKHFLWAVRSLEDTNLPKNFHEEMSDKGLIVSWCPQLEVLTHDAVGCFITHCGWNSTLEALSLGVPMVAMPQWTDQSTNAKFVANVWRIGVWACADEEGVVRADEICRCVKRVMKRDGEDIRGNATKWKELAREAVDEGGSSDRDIEEFVSALCGSVPTIEKITGCSCCSAPLVIEPAHYVK</sequence>
<name>A0AAW2XH15_9LAMI</name>
<evidence type="ECO:0000313" key="10">
    <source>
        <dbReference type="EMBL" id="KAL0453349.1"/>
    </source>
</evidence>
<dbReference type="Gene3D" id="3.40.50.2000">
    <property type="entry name" value="Glycogen Phosphorylase B"/>
    <property type="match status" value="2"/>
</dbReference>
<dbReference type="PANTHER" id="PTHR11926">
    <property type="entry name" value="GLUCOSYL/GLUCURONOSYL TRANSFERASES"/>
    <property type="match status" value="1"/>
</dbReference>
<comment type="function">
    <text evidence="7">Catalyzes the glucosylation at the O-5 position of anthocyanidin 3-glucosides to form anthocyanidin 3,5-di-O-glucosides using UDP-glucose as sugar donor. Anthocyanidin 3,5-di-O-glucosides are molecules that are responsible for pigmentation. Also acts on anthocyanidin 3-O-(6-O-malonylglucoside). Much less active with hydroxycinnamoylglucose derivatives. No activity in the absence of the 3-O-glucoside group.</text>
</comment>
<dbReference type="PANTHER" id="PTHR11926:SF1553">
    <property type="entry name" value="GLYCOSYLTRANSFERASE"/>
    <property type="match status" value="1"/>
</dbReference>
<keyword evidence="3 8" id="KW-0328">Glycosyltransferase</keyword>
<dbReference type="InterPro" id="IPR035595">
    <property type="entry name" value="UDP_glycos_trans_CS"/>
</dbReference>
<dbReference type="AlphaFoldDB" id="A0AAW2XH15"/>
<dbReference type="GO" id="GO:0080044">
    <property type="term" value="F:quercetin 7-O-glucosyltransferase activity"/>
    <property type="evidence" value="ECO:0007669"/>
    <property type="project" value="TreeGrafter"/>
</dbReference>
<dbReference type="FunFam" id="3.40.50.2000:FF:000019">
    <property type="entry name" value="Glycosyltransferase"/>
    <property type="match status" value="1"/>
</dbReference>
<evidence type="ECO:0000256" key="5">
    <source>
        <dbReference type="ARBA" id="ARBA00022729"/>
    </source>
</evidence>
<comment type="similarity">
    <text evidence="2 8">Belongs to the UDP-glycosyltransferase family.</text>
</comment>
<evidence type="ECO:0000256" key="7">
    <source>
        <dbReference type="ARBA" id="ARBA00056922"/>
    </source>
</evidence>
<dbReference type="EC" id="2.4.1.-" evidence="9"/>
<evidence type="ECO:0000256" key="3">
    <source>
        <dbReference type="ARBA" id="ARBA00022676"/>
    </source>
</evidence>
<keyword evidence="4 8" id="KW-0808">Transferase</keyword>
<dbReference type="Pfam" id="PF00201">
    <property type="entry name" value="UDPGT"/>
    <property type="match status" value="1"/>
</dbReference>